<name>A0A8J5BW56_ZINOF</name>
<evidence type="ECO:0000313" key="4">
    <source>
        <dbReference type="Proteomes" id="UP000734854"/>
    </source>
</evidence>
<reference evidence="3 4" key="1">
    <citation type="submission" date="2020-08" db="EMBL/GenBank/DDBJ databases">
        <title>Plant Genome Project.</title>
        <authorList>
            <person name="Zhang R.-G."/>
        </authorList>
    </citation>
    <scope>NUCLEOTIDE SEQUENCE [LARGE SCALE GENOMIC DNA]</scope>
    <source>
        <tissue evidence="3">Rhizome</tissue>
    </source>
</reference>
<evidence type="ECO:0000256" key="2">
    <source>
        <dbReference type="SAM" id="Phobius"/>
    </source>
</evidence>
<organism evidence="3 4">
    <name type="scientific">Zingiber officinale</name>
    <name type="common">Ginger</name>
    <name type="synonym">Amomum zingiber</name>
    <dbReference type="NCBI Taxonomy" id="94328"/>
    <lineage>
        <taxon>Eukaryota</taxon>
        <taxon>Viridiplantae</taxon>
        <taxon>Streptophyta</taxon>
        <taxon>Embryophyta</taxon>
        <taxon>Tracheophyta</taxon>
        <taxon>Spermatophyta</taxon>
        <taxon>Magnoliopsida</taxon>
        <taxon>Liliopsida</taxon>
        <taxon>Zingiberales</taxon>
        <taxon>Zingiberaceae</taxon>
        <taxon>Zingiber</taxon>
    </lineage>
</organism>
<feature type="transmembrane region" description="Helical" evidence="2">
    <location>
        <begin position="12"/>
        <end position="30"/>
    </location>
</feature>
<proteinExistence type="predicted"/>
<dbReference type="AlphaFoldDB" id="A0A8J5BW56"/>
<sequence length="371" mass="41931">MASPTLDGAPLFLAALLLPLRLLGLSSRLLRGGSDRVRSLGIRSVVLFAFVSIRLSAIFALSDTSPSERGALLSELEDLRLKASQLELVLEVSTRTFNSKILDLEERDKVVKEMEEKIRIMENALYELKGSNSDLLNTEVRIGALEKEVISLSLSLTHTHTIQIRLYIQLLFEQSAKNKDSIWSLELSNDKAKEKMEIVASEVEKASLLIIHVLFLGPSNLHIENIVTEQWIQIRQLEQAFQSTKMMAANVLKRNKQKEQNKILWPTKETVNKVVQFIRGIGRFEASEFNLLDSFFLRASFSKTDTPRAYDHFKAWILFAQNCHYEVLELLHLHSDVPSAQQQGSIHAAALARIVIFPSLLQKAINTSIKT</sequence>
<evidence type="ECO:0000313" key="3">
    <source>
        <dbReference type="EMBL" id="KAG6468753.1"/>
    </source>
</evidence>
<keyword evidence="1" id="KW-0175">Coiled coil</keyword>
<comment type="caution">
    <text evidence="3">The sequence shown here is derived from an EMBL/GenBank/DDBJ whole genome shotgun (WGS) entry which is preliminary data.</text>
</comment>
<dbReference type="PANTHER" id="PTHR34360">
    <property type="entry name" value="OS08G0519400 PROTEIN"/>
    <property type="match status" value="1"/>
</dbReference>
<gene>
    <name evidence="3" type="ORF">ZIOFF_073446</name>
</gene>
<feature type="coiled-coil region" evidence="1">
    <location>
        <begin position="104"/>
        <end position="131"/>
    </location>
</feature>
<keyword evidence="2" id="KW-1133">Transmembrane helix</keyword>
<evidence type="ECO:0000256" key="1">
    <source>
        <dbReference type="SAM" id="Coils"/>
    </source>
</evidence>
<dbReference type="Proteomes" id="UP000734854">
    <property type="component" value="Unassembled WGS sequence"/>
</dbReference>
<keyword evidence="4" id="KW-1185">Reference proteome</keyword>
<dbReference type="PANTHER" id="PTHR34360:SF2">
    <property type="entry name" value="MYOSIN HEAVY CHAIN-LIKE PROTEIN"/>
    <property type="match status" value="1"/>
</dbReference>
<keyword evidence="2" id="KW-0472">Membrane</keyword>
<keyword evidence="2" id="KW-0812">Transmembrane</keyword>
<protein>
    <submittedName>
        <fullName evidence="3">Uncharacterized protein</fullName>
    </submittedName>
</protein>
<dbReference type="EMBL" id="JACMSC010000022">
    <property type="protein sequence ID" value="KAG6468753.1"/>
    <property type="molecule type" value="Genomic_DNA"/>
</dbReference>
<accession>A0A8J5BW56</accession>
<feature type="transmembrane region" description="Helical" evidence="2">
    <location>
        <begin position="42"/>
        <end position="61"/>
    </location>
</feature>